<comment type="caution">
    <text evidence="1">The sequence shown here is derived from an EMBL/GenBank/DDBJ whole genome shotgun (WGS) entry which is preliminary data.</text>
</comment>
<name>A0ABS1HKQ8_9BACT</name>
<keyword evidence="2" id="KW-1185">Reference proteome</keyword>
<accession>A0ABS1HKQ8</accession>
<evidence type="ECO:0000313" key="1">
    <source>
        <dbReference type="EMBL" id="MBK3518180.1"/>
    </source>
</evidence>
<dbReference type="RefSeq" id="WP_200465407.1">
    <property type="nucleotide sequence ID" value="NZ_JAENRR010000028.1"/>
</dbReference>
<dbReference type="EMBL" id="JAENRR010000028">
    <property type="protein sequence ID" value="MBK3518180.1"/>
    <property type="molecule type" value="Genomic_DNA"/>
</dbReference>
<proteinExistence type="predicted"/>
<gene>
    <name evidence="1" type="ORF">JIV24_12615</name>
</gene>
<evidence type="ECO:0000313" key="2">
    <source>
        <dbReference type="Proteomes" id="UP000605676"/>
    </source>
</evidence>
<dbReference type="InterPro" id="IPR032574">
    <property type="entry name" value="DUF4924"/>
</dbReference>
<sequence>MIVAQQKKKENIVEYILYMWQVEDLIRANKVDMSLIDKHIIPGYQQNEEITLEIRDWWANLTEMMRIENKAEKGHLQINVNTVNDVNRLHNQLLKSPNEVAYQHLYNSMAASIQEFDNKSGNVLENDIAICLTAIYGSFLMKLKNQEVSKETSEAIKVFSRLLGTLAKKYKEEQEGKLDLN</sequence>
<dbReference type="Pfam" id="PF16271">
    <property type="entry name" value="DUF4924"/>
    <property type="match status" value="1"/>
</dbReference>
<protein>
    <submittedName>
        <fullName evidence="1">DUF4924 family protein</fullName>
    </submittedName>
</protein>
<reference evidence="1 2" key="1">
    <citation type="submission" date="2021-01" db="EMBL/GenBank/DDBJ databases">
        <title>Carboxyliciviraga sp.nov., isolated from coastal sediments.</title>
        <authorList>
            <person name="Lu D."/>
            <person name="Zhang T."/>
        </authorList>
    </citation>
    <scope>NUCLEOTIDE SEQUENCE [LARGE SCALE GENOMIC DNA]</scope>
    <source>
        <strain evidence="1 2">N1Y132</strain>
    </source>
</reference>
<dbReference type="Proteomes" id="UP000605676">
    <property type="component" value="Unassembled WGS sequence"/>
</dbReference>
<organism evidence="1 2">
    <name type="scientific">Carboxylicivirga marina</name>
    <dbReference type="NCBI Taxonomy" id="2800988"/>
    <lineage>
        <taxon>Bacteria</taxon>
        <taxon>Pseudomonadati</taxon>
        <taxon>Bacteroidota</taxon>
        <taxon>Bacteroidia</taxon>
        <taxon>Marinilabiliales</taxon>
        <taxon>Marinilabiliaceae</taxon>
        <taxon>Carboxylicivirga</taxon>
    </lineage>
</organism>